<proteinExistence type="inferred from homology"/>
<organism evidence="5">
    <name type="scientific">Anopheles darlingi</name>
    <name type="common">Mosquito</name>
    <dbReference type="NCBI Taxonomy" id="43151"/>
    <lineage>
        <taxon>Eukaryota</taxon>
        <taxon>Metazoa</taxon>
        <taxon>Ecdysozoa</taxon>
        <taxon>Arthropoda</taxon>
        <taxon>Hexapoda</taxon>
        <taxon>Insecta</taxon>
        <taxon>Pterygota</taxon>
        <taxon>Neoptera</taxon>
        <taxon>Endopterygota</taxon>
        <taxon>Diptera</taxon>
        <taxon>Nematocera</taxon>
        <taxon>Culicoidea</taxon>
        <taxon>Culicidae</taxon>
        <taxon>Anophelinae</taxon>
        <taxon>Anopheles</taxon>
    </lineage>
</organism>
<dbReference type="InterPro" id="IPR051333">
    <property type="entry name" value="CLIP_Serine_Protease"/>
</dbReference>
<feature type="domain" description="Peptidase S1" evidence="4">
    <location>
        <begin position="143"/>
        <end position="381"/>
    </location>
</feature>
<reference evidence="5" key="2">
    <citation type="submission" date="2010-05" db="EMBL/GenBank/DDBJ databases">
        <authorList>
            <person name="Almeida L.G."/>
            <person name="Nicolas M.F."/>
            <person name="Souza R.C."/>
            <person name="Vasconcelos A.T.R."/>
        </authorList>
    </citation>
    <scope>NUCLEOTIDE SEQUENCE</scope>
</reference>
<evidence type="ECO:0000256" key="1">
    <source>
        <dbReference type="ARBA" id="ARBA00024195"/>
    </source>
</evidence>
<dbReference type="SMART" id="SM00020">
    <property type="entry name" value="Tryp_SPc"/>
    <property type="match status" value="1"/>
</dbReference>
<evidence type="ECO:0000313" key="6">
    <source>
        <dbReference type="EnsemblMetazoa" id="ADAC003685-PA"/>
    </source>
</evidence>
<keyword evidence="7" id="KW-1185">Reference proteome</keyword>
<feature type="region of interest" description="Disordered" evidence="2">
    <location>
        <begin position="33"/>
        <end position="58"/>
    </location>
</feature>
<evidence type="ECO:0000313" key="7">
    <source>
        <dbReference type="Proteomes" id="UP000000673"/>
    </source>
</evidence>
<feature type="compositionally biased region" description="Low complexity" evidence="2">
    <location>
        <begin position="37"/>
        <end position="52"/>
    </location>
</feature>
<dbReference type="eggNOG" id="KOG3627">
    <property type="taxonomic scope" value="Eukaryota"/>
</dbReference>
<keyword evidence="3" id="KW-0732">Signal</keyword>
<dbReference type="SUPFAM" id="SSF50494">
    <property type="entry name" value="Trypsin-like serine proteases"/>
    <property type="match status" value="1"/>
</dbReference>
<dbReference type="STRING" id="43151.W5JKB3"/>
<evidence type="ECO:0000313" key="5">
    <source>
        <dbReference type="EMBL" id="ETN64566.1"/>
    </source>
</evidence>
<dbReference type="GO" id="GO:0006508">
    <property type="term" value="P:proteolysis"/>
    <property type="evidence" value="ECO:0007669"/>
    <property type="project" value="InterPro"/>
</dbReference>
<dbReference type="EMBL" id="ADMH02000959">
    <property type="protein sequence ID" value="ETN64566.1"/>
    <property type="molecule type" value="Genomic_DNA"/>
</dbReference>
<dbReference type="Gene3D" id="2.40.10.10">
    <property type="entry name" value="Trypsin-like serine proteases"/>
    <property type="match status" value="2"/>
</dbReference>
<reference evidence="6" key="4">
    <citation type="submission" date="2015-06" db="UniProtKB">
        <authorList>
            <consortium name="EnsemblMetazoa"/>
        </authorList>
    </citation>
    <scope>IDENTIFICATION</scope>
</reference>
<dbReference type="Proteomes" id="UP000000673">
    <property type="component" value="Unassembled WGS sequence"/>
</dbReference>
<dbReference type="AlphaFoldDB" id="W5JKB3"/>
<evidence type="ECO:0000256" key="2">
    <source>
        <dbReference type="SAM" id="MobiDB-lite"/>
    </source>
</evidence>
<dbReference type="EnsemblMetazoa" id="ADAC003685-RA">
    <property type="protein sequence ID" value="ADAC003685-PA"/>
    <property type="gene ID" value="ADAC003685"/>
</dbReference>
<feature type="compositionally biased region" description="Low complexity" evidence="2">
    <location>
        <begin position="76"/>
        <end position="108"/>
    </location>
</feature>
<dbReference type="VEuPathDB" id="VectorBase:ADAR2_004780"/>
<evidence type="ECO:0000256" key="3">
    <source>
        <dbReference type="SAM" id="SignalP"/>
    </source>
</evidence>
<dbReference type="HOGENOM" id="CLU_765520_0_0_1"/>
<feature type="signal peptide" evidence="3">
    <location>
        <begin position="1"/>
        <end position="34"/>
    </location>
</feature>
<comment type="similarity">
    <text evidence="1">Belongs to the peptidase S1 family. CLIP subfamily.</text>
</comment>
<dbReference type="InterPro" id="IPR009003">
    <property type="entry name" value="Peptidase_S1_PA"/>
</dbReference>
<dbReference type="GO" id="GO:0004252">
    <property type="term" value="F:serine-type endopeptidase activity"/>
    <property type="evidence" value="ECO:0007669"/>
    <property type="project" value="InterPro"/>
</dbReference>
<protein>
    <recommendedName>
        <fullName evidence="4">Peptidase S1 domain-containing protein</fullName>
    </recommendedName>
</protein>
<sequence>MWLRTKACPAGRWHHCTLVLLLLLLLATVDTVSGQETSPGPSSPPSTSTYPPFVRSRFNPRLRQELLERQREREQLGTTTATTTPASSVSTTTSARRTTPATTTTVKPTVAITVAHVSHPPPTPQPTSRRRWEVLAPTDNDCGSYNQSTPGRFPWVAVLEHGLPENGSRQRTVSKGVLIDRRHVLTTVSSVQHTFPDWILTDIRLGDPAVPRRRGTLGQVRLPIEAVFLHETQDIALIRLVNMLPRNSTRVQPMCVPREDFPLEQLDLQRHVCEKRGVGGRTEPTASRLLPVDRITADECKPHYRAYQTTIDNRTFCAWEPTIDTCTGGVGGPIIAKIRHRYHIVGLASYVHTKAEPAGKDMPSIYVRVGAYRHWISAVIQTVIEPPYD</sequence>
<dbReference type="Pfam" id="PF00089">
    <property type="entry name" value="Trypsin"/>
    <property type="match status" value="1"/>
</dbReference>
<dbReference type="OMA" id="GLRKWIS"/>
<reference evidence="5" key="3">
    <citation type="journal article" date="2013" name="Nucleic Acids Res.">
        <title>The genome of Anopheles darlingi, the main neotropical malaria vector.</title>
        <authorList>
            <person name="Marinotti O."/>
            <person name="Cerqueira G.C."/>
            <person name="de Almeida L.G."/>
            <person name="Ferro M.I."/>
            <person name="Loreto E.L."/>
            <person name="Zaha A."/>
            <person name="Teixeira S.M."/>
            <person name="Wespiser A.R."/>
            <person name="Almeida E Silva A."/>
            <person name="Schlindwein A.D."/>
            <person name="Pacheco A.C."/>
            <person name="Silva A.L."/>
            <person name="Graveley B.R."/>
            <person name="Walenz B.P."/>
            <person name="Lima Bde A."/>
            <person name="Ribeiro C.A."/>
            <person name="Nunes-Silva C.G."/>
            <person name="de Carvalho C.R."/>
            <person name="Soares C.M."/>
            <person name="de Menezes C.B."/>
            <person name="Matiolli C."/>
            <person name="Caffrey D."/>
            <person name="Araujo D.A."/>
            <person name="de Oliveira D.M."/>
            <person name="Golenbock D."/>
            <person name="Grisard E.C."/>
            <person name="Fantinatti-Garboggini F."/>
            <person name="de Carvalho F.M."/>
            <person name="Barcellos F.G."/>
            <person name="Prosdocimi F."/>
            <person name="May G."/>
            <person name="Azevedo Junior G.M."/>
            <person name="Guimaraes G.M."/>
            <person name="Goldman G.H."/>
            <person name="Padilha I.Q."/>
            <person name="Batista Jda S."/>
            <person name="Ferro J.A."/>
            <person name="Ribeiro J.M."/>
            <person name="Fietto J.L."/>
            <person name="Dabbas K.M."/>
            <person name="Cerdeira L."/>
            <person name="Agnez-Lima L.F."/>
            <person name="Brocchi M."/>
            <person name="de Carvalho M.O."/>
            <person name="Teixeira Mde M."/>
            <person name="Diniz Maia Mde M."/>
            <person name="Goldman M.H."/>
            <person name="Cruz Schneider M.P."/>
            <person name="Felipe M.S."/>
            <person name="Hungria M."/>
            <person name="Nicolas M.F."/>
            <person name="Pereira M."/>
            <person name="Montes M.A."/>
            <person name="Cantao M.E."/>
            <person name="Vincentz M."/>
            <person name="Rafael M.S."/>
            <person name="Silverman N."/>
            <person name="Stoco P.H."/>
            <person name="Souza R.C."/>
            <person name="Vicentini R."/>
            <person name="Gazzinelli R.T."/>
            <person name="Neves Rde O."/>
            <person name="Silva R."/>
            <person name="Astolfi-Filho S."/>
            <person name="Maciel T.E."/>
            <person name="Urmenyi T.P."/>
            <person name="Tadei W.P."/>
            <person name="Camargo E.P."/>
            <person name="de Vasconcelos A.T."/>
        </authorList>
    </citation>
    <scope>NUCLEOTIDE SEQUENCE</scope>
</reference>
<evidence type="ECO:0000259" key="4">
    <source>
        <dbReference type="PROSITE" id="PS50240"/>
    </source>
</evidence>
<gene>
    <name evidence="5" type="ORF">AND_003685</name>
</gene>
<feature type="chain" id="PRO_5010155581" description="Peptidase S1 domain-containing protein" evidence="3">
    <location>
        <begin position="35"/>
        <end position="389"/>
    </location>
</feature>
<dbReference type="VEuPathDB" id="VectorBase:ADAC003685"/>
<dbReference type="PANTHER" id="PTHR24260:SF147">
    <property type="entry name" value="EG:BACR7A4.3 PROTEIN-RELATED"/>
    <property type="match status" value="1"/>
</dbReference>
<dbReference type="PANTHER" id="PTHR24260">
    <property type="match status" value="1"/>
</dbReference>
<name>W5JKB3_ANODA</name>
<feature type="region of interest" description="Disordered" evidence="2">
    <location>
        <begin position="72"/>
        <end position="108"/>
    </location>
</feature>
<dbReference type="InterPro" id="IPR001254">
    <property type="entry name" value="Trypsin_dom"/>
</dbReference>
<dbReference type="InterPro" id="IPR043504">
    <property type="entry name" value="Peptidase_S1_PA_chymotrypsin"/>
</dbReference>
<dbReference type="PROSITE" id="PS50240">
    <property type="entry name" value="TRYPSIN_DOM"/>
    <property type="match status" value="1"/>
</dbReference>
<reference evidence="5 7" key="1">
    <citation type="journal article" date="2010" name="BMC Genomics">
        <title>Combination of measures distinguishes pre-miRNAs from other stem-loops in the genome of the newly sequenced Anopheles darlingi.</title>
        <authorList>
            <person name="Mendes N.D."/>
            <person name="Freitas A.T."/>
            <person name="Vasconcelos A.T."/>
            <person name="Sagot M.F."/>
        </authorList>
    </citation>
    <scope>NUCLEOTIDE SEQUENCE</scope>
</reference>
<accession>W5JKB3</accession>